<dbReference type="CDD" id="cd18724">
    <property type="entry name" value="PIN_LabA-like"/>
    <property type="match status" value="1"/>
</dbReference>
<dbReference type="Proteomes" id="UP000634308">
    <property type="component" value="Unassembled WGS sequence"/>
</dbReference>
<proteinExistence type="predicted"/>
<comment type="caution">
    <text evidence="2">The sequence shown here is derived from an EMBL/GenBank/DDBJ whole genome shotgun (WGS) entry which is preliminary data.</text>
</comment>
<dbReference type="InterPro" id="IPR021139">
    <property type="entry name" value="NYN"/>
</dbReference>
<sequence>MLGWGMTLHLFWDNSNIWLSGKDVSSMVEPGHELDFRIHFARLLSAVKAQRPLASAVVAGSLPPDNDALWETFDRLGVRVIKQERGNQTGGEVAVDEVLQLAMANTVLDHAPGTMLLLTGDGSGSTQGQGFLTQLQRARRYGWNIEVASWAASCNRFLKEYAQKEGQFIRLDDHYADVTFIAKGRPVGEKPGRAAPATP</sequence>
<feature type="domain" description="NYN" evidence="1">
    <location>
        <begin position="10"/>
        <end position="156"/>
    </location>
</feature>
<evidence type="ECO:0000313" key="3">
    <source>
        <dbReference type="Proteomes" id="UP000634308"/>
    </source>
</evidence>
<evidence type="ECO:0000259" key="1">
    <source>
        <dbReference type="Pfam" id="PF01936"/>
    </source>
</evidence>
<evidence type="ECO:0000313" key="2">
    <source>
        <dbReference type="EMBL" id="GGR67168.1"/>
    </source>
</evidence>
<dbReference type="Pfam" id="PF01936">
    <property type="entry name" value="NYN"/>
    <property type="match status" value="1"/>
</dbReference>
<organism evidence="2 3">
    <name type="scientific">Deinococcus seoulensis</name>
    <dbReference type="NCBI Taxonomy" id="1837379"/>
    <lineage>
        <taxon>Bacteria</taxon>
        <taxon>Thermotogati</taxon>
        <taxon>Deinococcota</taxon>
        <taxon>Deinococci</taxon>
        <taxon>Deinococcales</taxon>
        <taxon>Deinococcaceae</taxon>
        <taxon>Deinococcus</taxon>
    </lineage>
</organism>
<reference evidence="3" key="1">
    <citation type="journal article" date="2019" name="Int. J. Syst. Evol. Microbiol.">
        <title>The Global Catalogue of Microorganisms (GCM) 10K type strain sequencing project: providing services to taxonomists for standard genome sequencing and annotation.</title>
        <authorList>
            <consortium name="The Broad Institute Genomics Platform"/>
            <consortium name="The Broad Institute Genome Sequencing Center for Infectious Disease"/>
            <person name="Wu L."/>
            <person name="Ma J."/>
        </authorList>
    </citation>
    <scope>NUCLEOTIDE SEQUENCE [LARGE SCALE GENOMIC DNA]</scope>
    <source>
        <strain evidence="3">JCM 31404</strain>
    </source>
</reference>
<keyword evidence="3" id="KW-1185">Reference proteome</keyword>
<protein>
    <recommendedName>
        <fullName evidence="1">NYN domain-containing protein</fullName>
    </recommendedName>
</protein>
<dbReference type="Gene3D" id="3.40.50.1010">
    <property type="entry name" value="5'-nuclease"/>
    <property type="match status" value="1"/>
</dbReference>
<dbReference type="EMBL" id="BMQM01000025">
    <property type="protein sequence ID" value="GGR67168.1"/>
    <property type="molecule type" value="Genomic_DNA"/>
</dbReference>
<name>A0ABQ2RUQ4_9DEIO</name>
<accession>A0ABQ2RUQ4</accession>
<gene>
    <name evidence="2" type="ORF">GCM10008959_31680</name>
</gene>